<dbReference type="AlphaFoldDB" id="A0A0G9HEE7"/>
<dbReference type="Proteomes" id="UP000182987">
    <property type="component" value="Chromosome"/>
</dbReference>
<evidence type="ECO:0000313" key="5">
    <source>
        <dbReference type="Proteomes" id="UP000182987"/>
    </source>
</evidence>
<evidence type="ECO:0000256" key="3">
    <source>
        <dbReference type="ARBA" id="ARBA00022679"/>
    </source>
</evidence>
<evidence type="ECO:0000256" key="1">
    <source>
        <dbReference type="ARBA" id="ARBA00006739"/>
    </source>
</evidence>
<gene>
    <name evidence="4" type="ORF">BJI69_17000</name>
</gene>
<dbReference type="STRING" id="1440763.BJI69_17000"/>
<comment type="similarity">
    <text evidence="1">Belongs to the glycosyltransferase 2 family.</text>
</comment>
<dbReference type="CDD" id="cd06439">
    <property type="entry name" value="CESA_like_1"/>
    <property type="match status" value="1"/>
</dbReference>
<dbReference type="Pfam" id="PF13641">
    <property type="entry name" value="Glyco_tranf_2_3"/>
    <property type="match status" value="1"/>
</dbReference>
<dbReference type="InterPro" id="IPR029044">
    <property type="entry name" value="Nucleotide-diphossugar_trans"/>
</dbReference>
<dbReference type="SUPFAM" id="SSF53448">
    <property type="entry name" value="Nucleotide-diphospho-sugar transferases"/>
    <property type="match status" value="1"/>
</dbReference>
<reference evidence="5" key="1">
    <citation type="submission" date="2016-09" db="EMBL/GenBank/DDBJ databases">
        <authorList>
            <person name="Lysoe E."/>
        </authorList>
    </citation>
    <scope>NUCLEOTIDE SEQUENCE [LARGE SCALE GENOMIC DNA]</scope>
    <source>
        <strain evidence="5">LJ96T</strain>
    </source>
</reference>
<dbReference type="PANTHER" id="PTHR43630:SF1">
    <property type="entry name" value="POLY-BETA-1,6-N-ACETYL-D-GLUCOSAMINE SYNTHASE"/>
    <property type="match status" value="1"/>
</dbReference>
<dbReference type="EMBL" id="CP017480">
    <property type="protein sequence ID" value="APG05435.1"/>
    <property type="molecule type" value="Genomic_DNA"/>
</dbReference>
<name>A0A0G9HEE7_9GAMM</name>
<dbReference type="KEGG" id="lrz:BJI69_17000"/>
<dbReference type="PATRIC" id="fig|1440763.5.peg.742"/>
<dbReference type="PANTHER" id="PTHR43630">
    <property type="entry name" value="POLY-BETA-1,6-N-ACETYL-D-GLUCOSAMINE SYNTHASE"/>
    <property type="match status" value="1"/>
</dbReference>
<dbReference type="GO" id="GO:0016757">
    <property type="term" value="F:glycosyltransferase activity"/>
    <property type="evidence" value="ECO:0007669"/>
    <property type="project" value="UniProtKB-KW"/>
</dbReference>
<keyword evidence="2" id="KW-0328">Glycosyltransferase</keyword>
<proteinExistence type="inferred from homology"/>
<sequence length="377" mass="42068">MISHLAWLACWTSALLLVHVFVGYPVLVWLQARLRPQPVARHAILPTVSIVIAVHDGAGFIRAKLASLQALDYPAELIDIVIACDGCHDSTVTTARRSTDPRLTVLDFPNRRGKAACLNDAVALTRGEVLLFTDVRQKLSPTALTELVANLADPTVGAVGGELHMENLRTGFAQGVDFYWRYEKGIRHAESRSGSTIGVSGALYAMRRRLFQPIPPGTVLDDVLVPMRVAAQGKRVVFEPRAMAWDQPSQVPEDERRRKIRTLAGNYQLIQLAPWLLLPWRNPLWLRFVSHKLLRLCAPWLILTLTLSSGVLFTRHPMYAVAFCCLVAGALMVGLARLRPTLGRLLPLRIALAFFYLNLFAAQALLAFARNRRLHLW</sequence>
<dbReference type="OrthoDB" id="9766971at2"/>
<keyword evidence="3 4" id="KW-0808">Transferase</keyword>
<evidence type="ECO:0000313" key="4">
    <source>
        <dbReference type="EMBL" id="APG05435.1"/>
    </source>
</evidence>
<organism evidence="4 5">
    <name type="scientific">Luteibacter rhizovicinus DSM 16549</name>
    <dbReference type="NCBI Taxonomy" id="1440763"/>
    <lineage>
        <taxon>Bacteria</taxon>
        <taxon>Pseudomonadati</taxon>
        <taxon>Pseudomonadota</taxon>
        <taxon>Gammaproteobacteria</taxon>
        <taxon>Lysobacterales</taxon>
        <taxon>Rhodanobacteraceae</taxon>
        <taxon>Luteibacter</taxon>
    </lineage>
</organism>
<dbReference type="Gene3D" id="3.90.550.10">
    <property type="entry name" value="Spore Coat Polysaccharide Biosynthesis Protein SpsA, Chain A"/>
    <property type="match status" value="1"/>
</dbReference>
<dbReference type="RefSeq" id="WP_046966680.1">
    <property type="nucleotide sequence ID" value="NZ_CP017480.1"/>
</dbReference>
<accession>A0A0G9HEE7</accession>
<protein>
    <submittedName>
        <fullName evidence="4">Family 2 glycosyl transferase</fullName>
    </submittedName>
</protein>
<keyword evidence="5" id="KW-1185">Reference proteome</keyword>
<evidence type="ECO:0000256" key="2">
    <source>
        <dbReference type="ARBA" id="ARBA00022676"/>
    </source>
</evidence>